<keyword evidence="2" id="KW-1185">Reference proteome</keyword>
<gene>
    <name evidence="1" type="ORF">ANN_14283</name>
</gene>
<dbReference type="Proteomes" id="UP001148838">
    <property type="component" value="Unassembled WGS sequence"/>
</dbReference>
<protein>
    <submittedName>
        <fullName evidence="1">Uncharacterized protein</fullName>
    </submittedName>
</protein>
<name>A0ABQ8SVX2_PERAM</name>
<reference evidence="1 2" key="1">
    <citation type="journal article" date="2022" name="Allergy">
        <title>Genome assembly and annotation of Periplaneta americana reveal a comprehensive cockroach allergen profile.</title>
        <authorList>
            <person name="Wang L."/>
            <person name="Xiong Q."/>
            <person name="Saelim N."/>
            <person name="Wang L."/>
            <person name="Nong W."/>
            <person name="Wan A.T."/>
            <person name="Shi M."/>
            <person name="Liu X."/>
            <person name="Cao Q."/>
            <person name="Hui J.H.L."/>
            <person name="Sookrung N."/>
            <person name="Leung T.F."/>
            <person name="Tungtrongchitr A."/>
            <person name="Tsui S.K.W."/>
        </authorList>
    </citation>
    <scope>NUCLEOTIDE SEQUENCE [LARGE SCALE GENOMIC DNA]</scope>
    <source>
        <strain evidence="1">PWHHKU_190912</strain>
    </source>
</reference>
<sequence>MARNSMETLRTMFGPSGVVYVAFFLKYLSSVDLKTLIMATRLSVYDRTRIAPRMKVWQSPVMVERCWTMVKGRNAALDYKTIKRLHVNLIRTGSVTQQKGAGLSKTVITKARILGTCVSCA</sequence>
<evidence type="ECO:0000313" key="1">
    <source>
        <dbReference type="EMBL" id="KAJ4438341.1"/>
    </source>
</evidence>
<dbReference type="EMBL" id="JAJSOF020000019">
    <property type="protein sequence ID" value="KAJ4438341.1"/>
    <property type="molecule type" value="Genomic_DNA"/>
</dbReference>
<evidence type="ECO:0000313" key="2">
    <source>
        <dbReference type="Proteomes" id="UP001148838"/>
    </source>
</evidence>
<organism evidence="1 2">
    <name type="scientific">Periplaneta americana</name>
    <name type="common">American cockroach</name>
    <name type="synonym">Blatta americana</name>
    <dbReference type="NCBI Taxonomy" id="6978"/>
    <lineage>
        <taxon>Eukaryota</taxon>
        <taxon>Metazoa</taxon>
        <taxon>Ecdysozoa</taxon>
        <taxon>Arthropoda</taxon>
        <taxon>Hexapoda</taxon>
        <taxon>Insecta</taxon>
        <taxon>Pterygota</taxon>
        <taxon>Neoptera</taxon>
        <taxon>Polyneoptera</taxon>
        <taxon>Dictyoptera</taxon>
        <taxon>Blattodea</taxon>
        <taxon>Blattoidea</taxon>
        <taxon>Blattidae</taxon>
        <taxon>Blattinae</taxon>
        <taxon>Periplaneta</taxon>
    </lineage>
</organism>
<comment type="caution">
    <text evidence="1">The sequence shown here is derived from an EMBL/GenBank/DDBJ whole genome shotgun (WGS) entry which is preliminary data.</text>
</comment>
<accession>A0ABQ8SVX2</accession>
<proteinExistence type="predicted"/>